<organism evidence="3 4">
    <name type="scientific">Chitinophaga oryzae</name>
    <dbReference type="NCBI Taxonomy" id="2725414"/>
    <lineage>
        <taxon>Bacteria</taxon>
        <taxon>Pseudomonadati</taxon>
        <taxon>Bacteroidota</taxon>
        <taxon>Chitinophagia</taxon>
        <taxon>Chitinophagales</taxon>
        <taxon>Chitinophagaceae</taxon>
        <taxon>Chitinophaga</taxon>
    </lineage>
</organism>
<evidence type="ECO:0000313" key="3">
    <source>
        <dbReference type="EMBL" id="QJB30349.1"/>
    </source>
</evidence>
<evidence type="ECO:0000313" key="4">
    <source>
        <dbReference type="Proteomes" id="UP000502421"/>
    </source>
</evidence>
<dbReference type="RefSeq" id="WP_168802631.1">
    <property type="nucleotide sequence ID" value="NZ_CP051205.1"/>
</dbReference>
<dbReference type="KEGG" id="coy:HF329_03145"/>
<evidence type="ECO:0000259" key="1">
    <source>
        <dbReference type="Pfam" id="PF08874"/>
    </source>
</evidence>
<proteinExistence type="predicted"/>
<name>A0AAE6ZCZ8_9BACT</name>
<dbReference type="Pfam" id="PF12395">
    <property type="entry name" value="DUF3658"/>
    <property type="match status" value="1"/>
</dbReference>
<evidence type="ECO:0000259" key="2">
    <source>
        <dbReference type="Pfam" id="PF12395"/>
    </source>
</evidence>
<dbReference type="Pfam" id="PF08874">
    <property type="entry name" value="DUF1835"/>
    <property type="match status" value="1"/>
</dbReference>
<feature type="domain" description="DUF1835" evidence="1">
    <location>
        <begin position="5"/>
        <end position="122"/>
    </location>
</feature>
<dbReference type="Proteomes" id="UP000502421">
    <property type="component" value="Chromosome"/>
</dbReference>
<dbReference type="AlphaFoldDB" id="A0AAE6ZCZ8"/>
<reference evidence="4" key="1">
    <citation type="submission" date="2020-04" db="EMBL/GenBank/DDBJ databases">
        <authorList>
            <person name="Kittiwongwattana C."/>
        </authorList>
    </citation>
    <scope>NUCLEOTIDE SEQUENCE [LARGE SCALE GENOMIC DNA]</scope>
    <source>
        <strain evidence="4">1310</strain>
    </source>
</reference>
<protein>
    <submittedName>
        <fullName evidence="3">DUF1835 domain-containing protein</fullName>
    </submittedName>
</protein>
<gene>
    <name evidence="3" type="ORF">HF329_03145</name>
</gene>
<feature type="domain" description="DUF3658" evidence="2">
    <location>
        <begin position="145"/>
        <end position="243"/>
    </location>
</feature>
<dbReference type="EMBL" id="CP051205">
    <property type="protein sequence ID" value="QJB30349.1"/>
    <property type="molecule type" value="Genomic_DNA"/>
</dbReference>
<dbReference type="InterPro" id="IPR014973">
    <property type="entry name" value="DUF1835"/>
</dbReference>
<accession>A0AAE6ZCZ8</accession>
<dbReference type="InterPro" id="IPR022123">
    <property type="entry name" value="DUF3658"/>
</dbReference>
<sequence length="264" mass="30117">MSDLHLTASIIAFDILSAAIRKGLLAGEAYAVNDIPGTGPLDDGIKRKAFLRSLNFRKEGVNWSDAEPDAFAPWLRLQQRLWHLPPTQLIIWAAGDGDDYVFLRMACRWLENIPVNVMVVKVPPKQNHYSLYIYSDEELAPMAHQAVPLDDMKRHALAREYDTIVSRPELLRECDKNGMLQFLKLSAYDDRLLAECNQRWKSAIRVIGQVLGLSNTRNNVNDAFLCSRLEHLIITGRIIADAPRTELRAFRVRLPYKRKPARSI</sequence>